<feature type="compositionally biased region" description="Acidic residues" evidence="1">
    <location>
        <begin position="69"/>
        <end position="80"/>
    </location>
</feature>
<dbReference type="OrthoDB" id="7876889at2"/>
<dbReference type="SUPFAM" id="SSF50346">
    <property type="entry name" value="PRC-barrel domain"/>
    <property type="match status" value="1"/>
</dbReference>
<comment type="caution">
    <text evidence="4">The sequence shown here is derived from an EMBL/GenBank/DDBJ whole genome shotgun (WGS) entry which is preliminary data.</text>
</comment>
<dbReference type="Proteomes" id="UP000017819">
    <property type="component" value="Unassembled WGS sequence"/>
</dbReference>
<feature type="compositionally biased region" description="Low complexity" evidence="1">
    <location>
        <begin position="32"/>
        <end position="51"/>
    </location>
</feature>
<name>V4QRQ2_9HYPH</name>
<gene>
    <name evidence="4" type="ORF">N177_4142</name>
</gene>
<feature type="compositionally biased region" description="Low complexity" evidence="1">
    <location>
        <begin position="82"/>
        <end position="94"/>
    </location>
</feature>
<dbReference type="STRING" id="631454.N177_4142"/>
<dbReference type="Gene3D" id="2.30.30.240">
    <property type="entry name" value="PRC-barrel domain"/>
    <property type="match status" value="1"/>
</dbReference>
<dbReference type="InterPro" id="IPR011033">
    <property type="entry name" value="PRC_barrel-like_sf"/>
</dbReference>
<dbReference type="AlphaFoldDB" id="V4QRQ2"/>
<keyword evidence="2" id="KW-0732">Signal</keyword>
<dbReference type="PANTHER" id="PTHR36505:SF1">
    <property type="entry name" value="BLR1072 PROTEIN"/>
    <property type="match status" value="1"/>
</dbReference>
<keyword evidence="5" id="KW-1185">Reference proteome</keyword>
<dbReference type="PANTHER" id="PTHR36505">
    <property type="entry name" value="BLR1072 PROTEIN"/>
    <property type="match status" value="1"/>
</dbReference>
<evidence type="ECO:0000256" key="1">
    <source>
        <dbReference type="SAM" id="MobiDB-lite"/>
    </source>
</evidence>
<organism evidence="4 5">
    <name type="scientific">Lutibaculum baratangense AMV1</name>
    <dbReference type="NCBI Taxonomy" id="631454"/>
    <lineage>
        <taxon>Bacteria</taxon>
        <taxon>Pseudomonadati</taxon>
        <taxon>Pseudomonadota</taxon>
        <taxon>Alphaproteobacteria</taxon>
        <taxon>Hyphomicrobiales</taxon>
        <taxon>Tepidamorphaceae</taxon>
        <taxon>Lutibaculum</taxon>
    </lineage>
</organism>
<evidence type="ECO:0000259" key="3">
    <source>
        <dbReference type="Pfam" id="PF05239"/>
    </source>
</evidence>
<sequence length="274" mass="28657">MTKELLTGSALALLLAVTPAAAQTDNATTQEPQAQTDSTDSTTVTVPAEGTAEAEGEAIETQDTAQDVETPDAGEMDAAESETLTTDEPATAETDTLETEQDAVTATETMEGDDAAMDTAETEATTDAAPMEQASGEMYIGQQSEEELLASDLMSVNVQNAEGENLGSIKDVLITEDRGVQAVVIGIGGFLGIGEKDVAINYDQVERSRDENGELVLTLNATREELENAPQFVSLEEREEAERQQAEAAQNESTMGTDTMGSGSSTTGTTGTAQ</sequence>
<reference evidence="4 5" key="1">
    <citation type="journal article" date="2014" name="Genome Announc.">
        <title>Draft Genome Sequence of Lutibaculum baratangense Strain AMV1T, Isolated from a Mud Volcano in Andamans, India.</title>
        <authorList>
            <person name="Singh A."/>
            <person name="Sreenivas A."/>
            <person name="Sathyanarayana Reddy G."/>
            <person name="Pinnaka A.K."/>
            <person name="Shivaji S."/>
        </authorList>
    </citation>
    <scope>NUCLEOTIDE SEQUENCE [LARGE SCALE GENOMIC DNA]</scope>
    <source>
        <strain evidence="4 5">AMV1</strain>
    </source>
</reference>
<evidence type="ECO:0000256" key="2">
    <source>
        <dbReference type="SAM" id="SignalP"/>
    </source>
</evidence>
<accession>V4QRQ2</accession>
<dbReference type="eggNOG" id="COG1873">
    <property type="taxonomic scope" value="Bacteria"/>
</dbReference>
<dbReference type="InterPro" id="IPR027275">
    <property type="entry name" value="PRC-brl_dom"/>
</dbReference>
<evidence type="ECO:0000313" key="4">
    <source>
        <dbReference type="EMBL" id="ESR22412.1"/>
    </source>
</evidence>
<dbReference type="Pfam" id="PF05239">
    <property type="entry name" value="PRC"/>
    <property type="match status" value="1"/>
</dbReference>
<dbReference type="RefSeq" id="WP_023434244.1">
    <property type="nucleotide sequence ID" value="NZ_AWXZ01000044.1"/>
</dbReference>
<feature type="compositionally biased region" description="Low complexity" evidence="1">
    <location>
        <begin position="246"/>
        <end position="274"/>
    </location>
</feature>
<feature type="region of interest" description="Disordered" evidence="1">
    <location>
        <begin position="228"/>
        <end position="274"/>
    </location>
</feature>
<feature type="region of interest" description="Disordered" evidence="1">
    <location>
        <begin position="22"/>
        <end position="122"/>
    </location>
</feature>
<feature type="domain" description="PRC-barrel" evidence="3">
    <location>
        <begin position="145"/>
        <end position="216"/>
    </location>
</feature>
<feature type="chain" id="PRO_5004726234" evidence="2">
    <location>
        <begin position="23"/>
        <end position="274"/>
    </location>
</feature>
<protein>
    <submittedName>
        <fullName evidence="4">PRC-barrel domain protein</fullName>
    </submittedName>
</protein>
<dbReference type="EMBL" id="AWXZ01000044">
    <property type="protein sequence ID" value="ESR22412.1"/>
    <property type="molecule type" value="Genomic_DNA"/>
</dbReference>
<evidence type="ECO:0000313" key="5">
    <source>
        <dbReference type="Proteomes" id="UP000017819"/>
    </source>
</evidence>
<proteinExistence type="predicted"/>
<dbReference type="PATRIC" id="fig|631454.5.peg.4086"/>
<feature type="signal peptide" evidence="2">
    <location>
        <begin position="1"/>
        <end position="22"/>
    </location>
</feature>